<keyword evidence="9" id="KW-0119">Carbohydrate metabolism</keyword>
<evidence type="ECO:0000256" key="7">
    <source>
        <dbReference type="ARBA" id="ARBA00022842"/>
    </source>
</evidence>
<evidence type="ECO:0000256" key="2">
    <source>
        <dbReference type="ARBA" id="ARBA00022679"/>
    </source>
</evidence>
<sequence length="435" mass="46238">MTTETPEAVSAPTPDHLAAEFEALFGYRPLGSFRAPGRVNVIGEHTDYNLGFVLPIAIDRAVYVAIGRRPANVADGRDVDVAGRRAEVIEDTGTVEPPRRGESIRIVSDHRDDTGQRLSGQFTAADLAPGTLPGWLSHAAGVVDEIAKTTGTIVGGVDLYIESTVPVGAGLSSSHALEVAVLIALDEVYGLGLDDREKVLLTQRAENDFVGAPTGIVDQAASIMTEAGHALFLDCRDLSARQIPFDLDAEGLRLLVIDSKVSHSHSESGYGARRRTCEESAAIFGVDSLRELPDDVDLSELTEEQRKRVRHVISENARVRSTVELLEDNERSTGDEHDARIRALGDLLVASHESLQHDYEVSCVELDVAVAASMGAGALGARMIGGGFGGSAIALIHADQVDMVGDAVTAAFADHGYRTPDIFAVSAGRGAARFD</sequence>
<evidence type="ECO:0000256" key="5">
    <source>
        <dbReference type="ARBA" id="ARBA00022777"/>
    </source>
</evidence>
<evidence type="ECO:0000256" key="6">
    <source>
        <dbReference type="ARBA" id="ARBA00022840"/>
    </source>
</evidence>
<keyword evidence="4" id="KW-0547">Nucleotide-binding</keyword>
<evidence type="ECO:0000256" key="3">
    <source>
        <dbReference type="ARBA" id="ARBA00022723"/>
    </source>
</evidence>
<dbReference type="AlphaFoldDB" id="A0A2H1HUV7"/>
<dbReference type="PRINTS" id="PR00473">
    <property type="entry name" value="GALCTOKINASE"/>
</dbReference>
<keyword evidence="6" id="KW-0067">ATP-binding</keyword>
<dbReference type="EC" id="2.7.1.6" evidence="10"/>
<dbReference type="Proteomes" id="UP000234641">
    <property type="component" value="Unassembled WGS sequence"/>
</dbReference>
<dbReference type="GO" id="GO:0004335">
    <property type="term" value="F:galactokinase activity"/>
    <property type="evidence" value="ECO:0007669"/>
    <property type="project" value="UniProtKB-UniRule"/>
</dbReference>
<reference evidence="14 15" key="1">
    <citation type="submission" date="2017-03" db="EMBL/GenBank/DDBJ databases">
        <authorList>
            <person name="Afonso C.L."/>
            <person name="Miller P.J."/>
            <person name="Scott M.A."/>
            <person name="Spackman E."/>
            <person name="Goraichik I."/>
            <person name="Dimitrov K.M."/>
            <person name="Suarez D.L."/>
            <person name="Swayne D.E."/>
        </authorList>
    </citation>
    <scope>NUCLEOTIDE SEQUENCE [LARGE SCALE GENOMIC DNA]</scope>
    <source>
        <strain evidence="14 15">ATCC 9172</strain>
    </source>
</reference>
<keyword evidence="8" id="KW-0299">Galactose metabolism</keyword>
<evidence type="ECO:0000256" key="10">
    <source>
        <dbReference type="NCBIfam" id="TIGR00131"/>
    </source>
</evidence>
<dbReference type="GO" id="GO:0006012">
    <property type="term" value="P:galactose metabolic process"/>
    <property type="evidence" value="ECO:0007669"/>
    <property type="project" value="UniProtKB-UniRule"/>
</dbReference>
<protein>
    <recommendedName>
        <fullName evidence="10">Galactokinase</fullName>
        <ecNumber evidence="10">2.7.1.6</ecNumber>
    </recommendedName>
</protein>
<evidence type="ECO:0000256" key="9">
    <source>
        <dbReference type="ARBA" id="ARBA00023277"/>
    </source>
</evidence>
<dbReference type="FunFam" id="3.30.70.890:FF:000001">
    <property type="entry name" value="Galactokinase"/>
    <property type="match status" value="1"/>
</dbReference>
<dbReference type="RefSeq" id="WP_101553643.1">
    <property type="nucleotide sequence ID" value="NZ_FXYY01000002.1"/>
</dbReference>
<dbReference type="InterPro" id="IPR013750">
    <property type="entry name" value="GHMP_kinase_C_dom"/>
</dbReference>
<evidence type="ECO:0000313" key="15">
    <source>
        <dbReference type="Proteomes" id="UP000234641"/>
    </source>
</evidence>
<dbReference type="SUPFAM" id="SSF54211">
    <property type="entry name" value="Ribosomal protein S5 domain 2-like"/>
    <property type="match status" value="1"/>
</dbReference>
<dbReference type="PANTHER" id="PTHR10457:SF7">
    <property type="entry name" value="GALACTOKINASE-RELATED"/>
    <property type="match status" value="1"/>
</dbReference>
<feature type="domain" description="Galactokinase N-terminal" evidence="13">
    <location>
        <begin position="19"/>
        <end position="68"/>
    </location>
</feature>
<dbReference type="Gene3D" id="3.30.70.890">
    <property type="entry name" value="GHMP kinase, C-terminal domain"/>
    <property type="match status" value="1"/>
</dbReference>
<dbReference type="Gene3D" id="3.30.230.10">
    <property type="match status" value="1"/>
</dbReference>
<dbReference type="SUPFAM" id="SSF55060">
    <property type="entry name" value="GHMP Kinase, C-terminal domain"/>
    <property type="match status" value="1"/>
</dbReference>
<accession>A0A2H1HUV7</accession>
<name>A0A2H1HUV7_BRELN</name>
<gene>
    <name evidence="14" type="ORF">BLIN9172_00429</name>
</gene>
<dbReference type="PROSITE" id="PS00106">
    <property type="entry name" value="GALACTOKINASE"/>
    <property type="match status" value="1"/>
</dbReference>
<evidence type="ECO:0000256" key="4">
    <source>
        <dbReference type="ARBA" id="ARBA00022741"/>
    </source>
</evidence>
<dbReference type="GO" id="GO:0005524">
    <property type="term" value="F:ATP binding"/>
    <property type="evidence" value="ECO:0007669"/>
    <property type="project" value="UniProtKB-UniRule"/>
</dbReference>
<proteinExistence type="inferred from homology"/>
<evidence type="ECO:0000259" key="12">
    <source>
        <dbReference type="Pfam" id="PF08544"/>
    </source>
</evidence>
<keyword evidence="2 14" id="KW-0808">Transferase</keyword>
<feature type="domain" description="GHMP kinase C-terminal" evidence="12">
    <location>
        <begin position="340"/>
        <end position="413"/>
    </location>
</feature>
<dbReference type="InterPro" id="IPR019741">
    <property type="entry name" value="Galactokinase_CS"/>
</dbReference>
<evidence type="ECO:0000256" key="1">
    <source>
        <dbReference type="ARBA" id="ARBA00006566"/>
    </source>
</evidence>
<dbReference type="Pfam" id="PF00288">
    <property type="entry name" value="GHMP_kinases_N"/>
    <property type="match status" value="1"/>
</dbReference>
<keyword evidence="3" id="KW-0479">Metal-binding</keyword>
<evidence type="ECO:0000259" key="13">
    <source>
        <dbReference type="Pfam" id="PF10509"/>
    </source>
</evidence>
<dbReference type="PIRSF" id="PIRSF000530">
    <property type="entry name" value="Galactokinase"/>
    <property type="match status" value="1"/>
</dbReference>
<evidence type="ECO:0000313" key="14">
    <source>
        <dbReference type="EMBL" id="SMX66630.1"/>
    </source>
</evidence>
<dbReference type="InterPro" id="IPR020568">
    <property type="entry name" value="Ribosomal_Su5_D2-typ_SF"/>
</dbReference>
<dbReference type="GO" id="GO:0005829">
    <property type="term" value="C:cytosol"/>
    <property type="evidence" value="ECO:0007669"/>
    <property type="project" value="TreeGrafter"/>
</dbReference>
<keyword evidence="7" id="KW-0460">Magnesium</keyword>
<dbReference type="PRINTS" id="PR00959">
    <property type="entry name" value="MEVGALKINASE"/>
</dbReference>
<dbReference type="Pfam" id="PF08544">
    <property type="entry name" value="GHMP_kinases_C"/>
    <property type="match status" value="1"/>
</dbReference>
<dbReference type="InterPro" id="IPR006206">
    <property type="entry name" value="Mevalonate/galactokinase"/>
</dbReference>
<dbReference type="InterPro" id="IPR006204">
    <property type="entry name" value="GHMP_kinase_N_dom"/>
</dbReference>
<organism evidence="14 15">
    <name type="scientific">Brevibacterium linens ATCC 9172</name>
    <dbReference type="NCBI Taxonomy" id="1255617"/>
    <lineage>
        <taxon>Bacteria</taxon>
        <taxon>Bacillati</taxon>
        <taxon>Actinomycetota</taxon>
        <taxon>Actinomycetes</taxon>
        <taxon>Micrococcales</taxon>
        <taxon>Brevibacteriaceae</taxon>
        <taxon>Brevibacterium</taxon>
    </lineage>
</organism>
<dbReference type="NCBIfam" id="TIGR00131">
    <property type="entry name" value="gal_kin"/>
    <property type="match status" value="1"/>
</dbReference>
<dbReference type="InterPro" id="IPR019539">
    <property type="entry name" value="GalKase_N"/>
</dbReference>
<evidence type="ECO:0000259" key="11">
    <source>
        <dbReference type="Pfam" id="PF00288"/>
    </source>
</evidence>
<dbReference type="InterPro" id="IPR036554">
    <property type="entry name" value="GHMP_kinase_C_sf"/>
</dbReference>
<comment type="similarity">
    <text evidence="1">Belongs to the GHMP kinase family. GalK subfamily.</text>
</comment>
<dbReference type="EMBL" id="FXYY01000002">
    <property type="protein sequence ID" value="SMX66630.1"/>
    <property type="molecule type" value="Genomic_DNA"/>
</dbReference>
<dbReference type="InterPro" id="IPR014721">
    <property type="entry name" value="Ribsml_uS5_D2-typ_fold_subgr"/>
</dbReference>
<evidence type="ECO:0000256" key="8">
    <source>
        <dbReference type="ARBA" id="ARBA00023144"/>
    </source>
</evidence>
<dbReference type="InterPro" id="IPR000705">
    <property type="entry name" value="Galactokinase"/>
</dbReference>
<dbReference type="GO" id="GO:0046872">
    <property type="term" value="F:metal ion binding"/>
    <property type="evidence" value="ECO:0007669"/>
    <property type="project" value="UniProtKB-KW"/>
</dbReference>
<keyword evidence="5 14" id="KW-0418">Kinase</keyword>
<feature type="domain" description="GHMP kinase N-terminal" evidence="11">
    <location>
        <begin position="140"/>
        <end position="224"/>
    </location>
</feature>
<dbReference type="Pfam" id="PF10509">
    <property type="entry name" value="GalKase_gal_bdg"/>
    <property type="match status" value="1"/>
</dbReference>
<dbReference type="PANTHER" id="PTHR10457">
    <property type="entry name" value="MEVALONATE KINASE/GALACTOKINASE"/>
    <property type="match status" value="1"/>
</dbReference>